<dbReference type="GO" id="GO:0016740">
    <property type="term" value="F:transferase activity"/>
    <property type="evidence" value="ECO:0007669"/>
    <property type="project" value="UniProtKB-KW"/>
</dbReference>
<evidence type="ECO:0000313" key="1">
    <source>
        <dbReference type="EMBL" id="KZB80399.1"/>
    </source>
</evidence>
<dbReference type="EMBL" id="LOBU02000017">
    <property type="protein sequence ID" value="OKA05368.1"/>
    <property type="molecule type" value="Genomic_DNA"/>
</dbReference>
<reference evidence="2 4" key="2">
    <citation type="submission" date="2016-11" db="EMBL/GenBank/DDBJ databases">
        <title>Genome sequencing of Amycolatopsis regifaucium.</title>
        <authorList>
            <person name="Mayilraj S."/>
            <person name="Kaur N."/>
        </authorList>
    </citation>
    <scope>NUCLEOTIDE SEQUENCE [LARGE SCALE GENOMIC DNA]</scope>
    <source>
        <strain evidence="2 4">GY080</strain>
    </source>
</reference>
<dbReference type="InterPro" id="IPR011009">
    <property type="entry name" value="Kinase-like_dom_sf"/>
</dbReference>
<evidence type="ECO:0000313" key="3">
    <source>
        <dbReference type="Proteomes" id="UP000076321"/>
    </source>
</evidence>
<organism evidence="1 3">
    <name type="scientific">Amycolatopsis regifaucium</name>
    <dbReference type="NCBI Taxonomy" id="546365"/>
    <lineage>
        <taxon>Bacteria</taxon>
        <taxon>Bacillati</taxon>
        <taxon>Actinomycetota</taxon>
        <taxon>Actinomycetes</taxon>
        <taxon>Pseudonocardiales</taxon>
        <taxon>Pseudonocardiaceae</taxon>
        <taxon>Amycolatopsis</taxon>
    </lineage>
</organism>
<gene>
    <name evidence="2" type="ORF">ATP06_0226760</name>
    <name evidence="1" type="ORF">AVL48_12935</name>
</gene>
<sequence length="311" mass="34250">MPVSARLGWHDLPSATRDAVERELGSVVRRSLWQTPEFDGGVAARLELGRDHRWVFLKAIPANSPRAGGYRTEAAIARRLPAEAPTPTLLSFVDSDWLVLAFADFDGTRPNLRPGSPDLSAVLATFGALGRTLTPCPLPDVPDALDDLGPLLRGWHELAKEPPDDLDGWAVRNLDRLVQLETSWHPWAAGDTLLHNDIQPEYLVRTGTGRVLVTNWRYPARGAGWLDLVALVPYLLDAGHGPADVDRLLRRRPVLTGVPVWAVTAFGVALAGHAERACRLPEPPATTGVRAAQRRLASAMREWLAYRTHWQ</sequence>
<dbReference type="Proteomes" id="UP000076321">
    <property type="component" value="Unassembled WGS sequence"/>
</dbReference>
<keyword evidence="1" id="KW-0808">Transferase</keyword>
<keyword evidence="4" id="KW-1185">Reference proteome</keyword>
<comment type="caution">
    <text evidence="1">The sequence shown here is derived from an EMBL/GenBank/DDBJ whole genome shotgun (WGS) entry which is preliminary data.</text>
</comment>
<dbReference type="AlphaFoldDB" id="A0A154M9C3"/>
<dbReference type="EMBL" id="LQCI01000049">
    <property type="protein sequence ID" value="KZB80399.1"/>
    <property type="molecule type" value="Genomic_DNA"/>
</dbReference>
<dbReference type="RefSeq" id="WP_061984360.1">
    <property type="nucleotide sequence ID" value="NZ_FOPQ01000015.1"/>
</dbReference>
<proteinExistence type="predicted"/>
<protein>
    <submittedName>
        <fullName evidence="1">Aminoglycoside phosphotransferase</fullName>
    </submittedName>
</protein>
<dbReference type="OrthoDB" id="2570531at2"/>
<evidence type="ECO:0000313" key="2">
    <source>
        <dbReference type="EMBL" id="OKA05368.1"/>
    </source>
</evidence>
<evidence type="ECO:0000313" key="4">
    <source>
        <dbReference type="Proteomes" id="UP000186883"/>
    </source>
</evidence>
<name>A0A154M9C3_9PSEU</name>
<dbReference type="Proteomes" id="UP000186883">
    <property type="component" value="Unassembled WGS sequence"/>
</dbReference>
<reference evidence="1 3" key="1">
    <citation type="submission" date="2015-12" db="EMBL/GenBank/DDBJ databases">
        <title>Amycolatopsis regifaucium genome sequencing and assembly.</title>
        <authorList>
            <person name="Mayilraj S."/>
        </authorList>
    </citation>
    <scope>NUCLEOTIDE SEQUENCE [LARGE SCALE GENOMIC DNA]</scope>
    <source>
        <strain evidence="1 3">GY080</strain>
    </source>
</reference>
<dbReference type="SUPFAM" id="SSF56112">
    <property type="entry name" value="Protein kinase-like (PK-like)"/>
    <property type="match status" value="1"/>
</dbReference>
<accession>A0A154M9C3</accession>